<dbReference type="InParanoid" id="D7FPJ4"/>
<organism evidence="2 3">
    <name type="scientific">Ectocarpus siliculosus</name>
    <name type="common">Brown alga</name>
    <name type="synonym">Conferva siliculosa</name>
    <dbReference type="NCBI Taxonomy" id="2880"/>
    <lineage>
        <taxon>Eukaryota</taxon>
        <taxon>Sar</taxon>
        <taxon>Stramenopiles</taxon>
        <taxon>Ochrophyta</taxon>
        <taxon>PX clade</taxon>
        <taxon>Phaeophyceae</taxon>
        <taxon>Ectocarpales</taxon>
        <taxon>Ectocarpaceae</taxon>
        <taxon>Ectocarpus</taxon>
    </lineage>
</organism>
<name>D7FPJ4_ECTSI</name>
<dbReference type="EMBL" id="FN649760">
    <property type="protein sequence ID" value="CBJ30451.1"/>
    <property type="molecule type" value="Genomic_DNA"/>
</dbReference>
<dbReference type="Gene3D" id="3.50.30.30">
    <property type="match status" value="1"/>
</dbReference>
<keyword evidence="3" id="KW-1185">Reference proteome</keyword>
<dbReference type="Pfam" id="PF02225">
    <property type="entry name" value="PA"/>
    <property type="match status" value="1"/>
</dbReference>
<gene>
    <name evidence="2" type="ORF">Esi_0193_0021</name>
</gene>
<sequence length="104" mass="10823">MAACVVLFERGEVPVVEKILKAQTAGAVGVIVVDNGGCDDGLVDCGRLGGARDGGFAKRDGVHAWSGVKIPAVMVSAADGERFRGMMLLQKIVVEGLGEQLVQR</sequence>
<protein>
    <submittedName>
        <fullName evidence="2">Vacuolar sorting receptor, putative (ISS)</fullName>
    </submittedName>
</protein>
<proteinExistence type="predicted"/>
<keyword evidence="2" id="KW-0675">Receptor</keyword>
<accession>D7FPJ4</accession>
<evidence type="ECO:0000313" key="3">
    <source>
        <dbReference type="Proteomes" id="UP000002630"/>
    </source>
</evidence>
<dbReference type="AlphaFoldDB" id="D7FPJ4"/>
<evidence type="ECO:0000259" key="1">
    <source>
        <dbReference type="Pfam" id="PF02225"/>
    </source>
</evidence>
<reference evidence="2 3" key="1">
    <citation type="journal article" date="2010" name="Nature">
        <title>The Ectocarpus genome and the independent evolution of multicellularity in brown algae.</title>
        <authorList>
            <person name="Cock J.M."/>
            <person name="Sterck L."/>
            <person name="Rouze P."/>
            <person name="Scornet D."/>
            <person name="Allen A.E."/>
            <person name="Amoutzias G."/>
            <person name="Anthouard V."/>
            <person name="Artiguenave F."/>
            <person name="Aury J.M."/>
            <person name="Badger J.H."/>
            <person name="Beszteri B."/>
            <person name="Billiau K."/>
            <person name="Bonnet E."/>
            <person name="Bothwell J.H."/>
            <person name="Bowler C."/>
            <person name="Boyen C."/>
            <person name="Brownlee C."/>
            <person name="Carrano C.J."/>
            <person name="Charrier B."/>
            <person name="Cho G.Y."/>
            <person name="Coelho S.M."/>
            <person name="Collen J."/>
            <person name="Corre E."/>
            <person name="Da Silva C."/>
            <person name="Delage L."/>
            <person name="Delaroque N."/>
            <person name="Dittami S.M."/>
            <person name="Doulbeau S."/>
            <person name="Elias M."/>
            <person name="Farnham G."/>
            <person name="Gachon C.M."/>
            <person name="Gschloessl B."/>
            <person name="Heesch S."/>
            <person name="Jabbari K."/>
            <person name="Jubin C."/>
            <person name="Kawai H."/>
            <person name="Kimura K."/>
            <person name="Kloareg B."/>
            <person name="Kupper F.C."/>
            <person name="Lang D."/>
            <person name="Le Bail A."/>
            <person name="Leblanc C."/>
            <person name="Lerouge P."/>
            <person name="Lohr M."/>
            <person name="Lopez P.J."/>
            <person name="Martens C."/>
            <person name="Maumus F."/>
            <person name="Michel G."/>
            <person name="Miranda-Saavedra D."/>
            <person name="Morales J."/>
            <person name="Moreau H."/>
            <person name="Motomura T."/>
            <person name="Nagasato C."/>
            <person name="Napoli C.A."/>
            <person name="Nelson D.R."/>
            <person name="Nyvall-Collen P."/>
            <person name="Peters A.F."/>
            <person name="Pommier C."/>
            <person name="Potin P."/>
            <person name="Poulain J."/>
            <person name="Quesneville H."/>
            <person name="Read B."/>
            <person name="Rensing S.A."/>
            <person name="Ritter A."/>
            <person name="Rousvoal S."/>
            <person name="Samanta M."/>
            <person name="Samson G."/>
            <person name="Schroeder D.C."/>
            <person name="Segurens B."/>
            <person name="Strittmatter M."/>
            <person name="Tonon T."/>
            <person name="Tregear J.W."/>
            <person name="Valentin K."/>
            <person name="von Dassow P."/>
            <person name="Yamagishi T."/>
            <person name="Van de Peer Y."/>
            <person name="Wincker P."/>
        </authorList>
    </citation>
    <scope>NUCLEOTIDE SEQUENCE [LARGE SCALE GENOMIC DNA]</scope>
    <source>
        <strain evidence="3">Ec32 / CCAP1310/4</strain>
    </source>
</reference>
<dbReference type="InterPro" id="IPR046450">
    <property type="entry name" value="PA_dom_sf"/>
</dbReference>
<dbReference type="OrthoDB" id="77835at2759"/>
<dbReference type="STRING" id="2880.D7FPJ4"/>
<evidence type="ECO:0000313" key="2">
    <source>
        <dbReference type="EMBL" id="CBJ30451.1"/>
    </source>
</evidence>
<dbReference type="InterPro" id="IPR003137">
    <property type="entry name" value="PA_domain"/>
</dbReference>
<dbReference type="Proteomes" id="UP000002630">
    <property type="component" value="Unassembled WGS sequence"/>
</dbReference>
<dbReference type="SUPFAM" id="SSF52025">
    <property type="entry name" value="PA domain"/>
    <property type="match status" value="1"/>
</dbReference>
<feature type="domain" description="PA" evidence="1">
    <location>
        <begin position="4"/>
        <end position="82"/>
    </location>
</feature>